<dbReference type="AlphaFoldDB" id="A0A3P3XN00"/>
<dbReference type="GO" id="GO:0030246">
    <property type="term" value="F:carbohydrate binding"/>
    <property type="evidence" value="ECO:0007669"/>
    <property type="project" value="TreeGrafter"/>
</dbReference>
<comment type="subcellular location">
    <subcellularLocation>
        <location evidence="1">Cell envelope</location>
    </subcellularLocation>
</comment>
<organism evidence="4">
    <name type="scientific">uncultured spirochete</name>
    <dbReference type="NCBI Taxonomy" id="156406"/>
    <lineage>
        <taxon>Bacteria</taxon>
        <taxon>Pseudomonadati</taxon>
        <taxon>Spirochaetota</taxon>
        <taxon>Spirochaetia</taxon>
        <taxon>Spirochaetales</taxon>
        <taxon>environmental samples</taxon>
    </lineage>
</organism>
<reference evidence="4" key="1">
    <citation type="submission" date="2017-02" db="EMBL/GenBank/DDBJ databases">
        <authorList>
            <person name="Regsiter A."/>
            <person name="William W."/>
        </authorList>
    </citation>
    <scope>NUCLEOTIDE SEQUENCE</scope>
    <source>
        <strain evidence="4">BdmA 4</strain>
    </source>
</reference>
<dbReference type="InterPro" id="IPR025997">
    <property type="entry name" value="SBP_2_dom"/>
</dbReference>
<dbReference type="PANTHER" id="PTHR30036:SF7">
    <property type="entry name" value="ABC TRANSPORTER PERIPLASMIC-BINDING PROTEIN YPHF"/>
    <property type="match status" value="1"/>
</dbReference>
<dbReference type="SUPFAM" id="SSF53822">
    <property type="entry name" value="Periplasmic binding protein-like I"/>
    <property type="match status" value="1"/>
</dbReference>
<gene>
    <name evidence="4" type="ORF">SPIRO4BDMA_40229</name>
</gene>
<comment type="similarity">
    <text evidence="2">Belongs to the bacterial solute-binding protein 2 family.</text>
</comment>
<accession>A0A3P3XN00</accession>
<dbReference type="GO" id="GO:0030288">
    <property type="term" value="C:outer membrane-bounded periplasmic space"/>
    <property type="evidence" value="ECO:0007669"/>
    <property type="project" value="TreeGrafter"/>
</dbReference>
<feature type="domain" description="Periplasmic binding protein" evidence="3">
    <location>
        <begin position="42"/>
        <end position="301"/>
    </location>
</feature>
<dbReference type="Pfam" id="PF13407">
    <property type="entry name" value="Peripla_BP_4"/>
    <property type="match status" value="1"/>
</dbReference>
<dbReference type="InterPro" id="IPR050555">
    <property type="entry name" value="Bact_Solute-Bind_Prot2"/>
</dbReference>
<dbReference type="Gene3D" id="3.40.50.2300">
    <property type="match status" value="2"/>
</dbReference>
<name>A0A3P3XN00_9SPIR</name>
<evidence type="ECO:0000256" key="1">
    <source>
        <dbReference type="ARBA" id="ARBA00004196"/>
    </source>
</evidence>
<evidence type="ECO:0000259" key="3">
    <source>
        <dbReference type="Pfam" id="PF13407"/>
    </source>
</evidence>
<evidence type="ECO:0000313" key="4">
    <source>
        <dbReference type="EMBL" id="SLM17660.1"/>
    </source>
</evidence>
<dbReference type="EMBL" id="FWDO01000004">
    <property type="protein sequence ID" value="SLM17660.1"/>
    <property type="molecule type" value="Genomic_DNA"/>
</dbReference>
<evidence type="ECO:0000256" key="2">
    <source>
        <dbReference type="ARBA" id="ARBA00007639"/>
    </source>
</evidence>
<dbReference type="InterPro" id="IPR028082">
    <property type="entry name" value="Peripla_BP_I"/>
</dbReference>
<proteinExistence type="inferred from homology"/>
<protein>
    <recommendedName>
        <fullName evidence="3">Periplasmic binding protein domain-containing protein</fullName>
    </recommendedName>
</protein>
<dbReference type="CDD" id="cd20001">
    <property type="entry name" value="PBP1_LsrB_Quorum_Sensing-like"/>
    <property type="match status" value="1"/>
</dbReference>
<sequence>MKRKLLLAVLLVMVFALAVPLFGQSYDPMSFKSKKPMSQWKIALVPKDATNAWFVRMEVGVKQFAKDTGINAFQKGPAKTDAAMQAQVIEDLIAQGVDAICVVPVDPAALEPVLGLALSRGIVVIDHEGASQQNCLYDIEAFSNEGLGQTIMMELAKMMNYQGVYTTMVGNVTNASHNEWADAGIAYAKAHYPNMTLLAAEPRVEIMDNLDTAYERAKELFKKYPNLKGIFGTSSLSSPGVARAIEELGLKGKAFVTSVGLPNENKAYLKNGTLQTVLLWDPKDAGYAQLALAVKILKGEKIENGCNLIAPGWTSMQFAPGSKKVLQGKGWITITKDNVDSFGF</sequence>
<dbReference type="PANTHER" id="PTHR30036">
    <property type="entry name" value="D-XYLOSE-BINDING PERIPLASMIC PROTEIN"/>
    <property type="match status" value="1"/>
</dbReference>